<dbReference type="PATRIC" id="fig|1273541.4.peg.447"/>
<dbReference type="PANTHER" id="PTHR31829:SF0">
    <property type="entry name" value="PYRIDOXAL 5'-PHOSPHATE SYNTHASE SUBUNIT SNZ1-RELATED"/>
    <property type="match status" value="1"/>
</dbReference>
<dbReference type="GO" id="GO:0008615">
    <property type="term" value="P:pyridoxine biosynthetic process"/>
    <property type="evidence" value="ECO:0007669"/>
    <property type="project" value="TreeGrafter"/>
</dbReference>
<evidence type="ECO:0000256" key="5">
    <source>
        <dbReference type="ARBA" id="ARBA00023270"/>
    </source>
</evidence>
<dbReference type="Proteomes" id="UP000058613">
    <property type="component" value="Chromosome"/>
</dbReference>
<dbReference type="PANTHER" id="PTHR31829">
    <property type="entry name" value="PYRIDOXAL 5'-PHOSPHATE SYNTHASE SUBUNIT SNZ1-RELATED"/>
    <property type="match status" value="1"/>
</dbReference>
<keyword evidence="3 7" id="KW-0663">Pyridoxal phosphate</keyword>
<dbReference type="HAMAP" id="MF_01824">
    <property type="entry name" value="PdxS"/>
    <property type="match status" value="1"/>
</dbReference>
<feature type="domain" description="PdxS/SNZ N-terminal" evidence="9">
    <location>
        <begin position="66"/>
        <end position="271"/>
    </location>
</feature>
<sequence>MHQAVTLPPYHVGVERARLYEVGFDRIVDFFYRLAEAADRLREDGWFQYGPEKLPEYIEIPARGTLRVKYGFPVFQKGGVCMDVTNTEQAGIAEEAGAASVMVLDKLPYDVRRQGGVARMADVKVIQQVMDTVTIPVMAKVRIGHYYEAAILESIGVDMIDESEVLTPVDEKHHINKWLFKVPFVNGARNLGEALRRITEGAAMIRTKGEAGTGNVAEAVRHMKIIVKEIWSLRGMTPEERMRIAREYGVPHQLVELTARLGRLPVVNFAAGGIATPADAALMMWLGADGVFVGSGIFKSSDPRERAAAIVLATSMWDDPETVAEAQAMISEQKSMMGIDIRKLKPEELLQVRGD</sequence>
<comment type="similarity">
    <text evidence="2 7 8">Belongs to the PdxS/SNZ family.</text>
</comment>
<evidence type="ECO:0000256" key="8">
    <source>
        <dbReference type="PROSITE-ProRule" id="PRU00481"/>
    </source>
</evidence>
<dbReference type="STRING" id="1273541.Pyrde_0407"/>
<dbReference type="AlphaFoldDB" id="A0A0N7JCV6"/>
<reference evidence="10 11" key="1">
    <citation type="submission" date="2015-10" db="EMBL/GenBank/DDBJ databases">
        <title>Complete genome sequence of hyperthermophilic archaeon Pyrodictium delaneyi Su06.</title>
        <authorList>
            <person name="Jung J.-H."/>
            <person name="Lin J."/>
            <person name="Holden J.F."/>
            <person name="Park C.-S."/>
        </authorList>
    </citation>
    <scope>NUCLEOTIDE SEQUENCE [LARGE SCALE GENOMIC DNA]</scope>
    <source>
        <strain evidence="10 11">Su06</strain>
    </source>
</reference>
<dbReference type="EMBL" id="CP013011">
    <property type="protein sequence ID" value="ALL00457.1"/>
    <property type="molecule type" value="Genomic_DNA"/>
</dbReference>
<dbReference type="InterPro" id="IPR013785">
    <property type="entry name" value="Aldolase_TIM"/>
</dbReference>
<dbReference type="EC" id="4.3.3.6" evidence="7"/>
<feature type="binding site" evidence="7">
    <location>
        <position position="212"/>
    </location>
    <ligand>
        <name>D-ribose 5-phosphate</name>
        <dbReference type="ChEBI" id="CHEBI:78346"/>
    </ligand>
</feature>
<comment type="pathway">
    <text evidence="1 7">Cofactor biosynthesis; pyridoxal 5'-phosphate biosynthesis.</text>
</comment>
<dbReference type="Gene3D" id="3.20.20.70">
    <property type="entry name" value="Aldolase class I"/>
    <property type="match status" value="1"/>
</dbReference>
<gene>
    <name evidence="7" type="primary">pdxS</name>
    <name evidence="10" type="ORF">Pyrde_0407</name>
</gene>
<feature type="binding site" evidence="7">
    <location>
        <position position="224"/>
    </location>
    <ligand>
        <name>D-glyceraldehyde 3-phosphate</name>
        <dbReference type="ChEBI" id="CHEBI:59776"/>
    </ligand>
</feature>
<evidence type="ECO:0000313" key="10">
    <source>
        <dbReference type="EMBL" id="ALL00457.1"/>
    </source>
</evidence>
<feature type="binding site" evidence="7">
    <location>
        <position position="273"/>
    </location>
    <ligand>
        <name>D-ribose 5-phosphate</name>
        <dbReference type="ChEBI" id="CHEBI:78346"/>
    </ligand>
</feature>
<dbReference type="SUPFAM" id="SSF51366">
    <property type="entry name" value="Ribulose-phoshate binding barrel"/>
    <property type="match status" value="1"/>
</dbReference>
<dbReference type="CDD" id="cd04727">
    <property type="entry name" value="pdxS"/>
    <property type="match status" value="1"/>
</dbReference>
<evidence type="ECO:0000256" key="2">
    <source>
        <dbReference type="ARBA" id="ARBA00007281"/>
    </source>
</evidence>
<evidence type="ECO:0000256" key="7">
    <source>
        <dbReference type="HAMAP-Rule" id="MF_01824"/>
    </source>
</evidence>
<feature type="binding site" evidence="7">
    <location>
        <begin position="294"/>
        <end position="295"/>
    </location>
    <ligand>
        <name>D-ribose 5-phosphate</name>
        <dbReference type="ChEBI" id="CHEBI:78346"/>
    </ligand>
</feature>
<organism evidence="10 11">
    <name type="scientific">Pyrodictium delaneyi</name>
    <dbReference type="NCBI Taxonomy" id="1273541"/>
    <lineage>
        <taxon>Archaea</taxon>
        <taxon>Thermoproteota</taxon>
        <taxon>Thermoprotei</taxon>
        <taxon>Desulfurococcales</taxon>
        <taxon>Pyrodictiaceae</taxon>
        <taxon>Pyrodictium</taxon>
    </lineage>
</organism>
<comment type="catalytic activity">
    <reaction evidence="6 7">
        <text>aldehydo-D-ribose 5-phosphate + D-glyceraldehyde 3-phosphate + L-glutamine = pyridoxal 5'-phosphate + L-glutamate + phosphate + 3 H2O + H(+)</text>
        <dbReference type="Rhea" id="RHEA:31507"/>
        <dbReference type="ChEBI" id="CHEBI:15377"/>
        <dbReference type="ChEBI" id="CHEBI:15378"/>
        <dbReference type="ChEBI" id="CHEBI:29985"/>
        <dbReference type="ChEBI" id="CHEBI:43474"/>
        <dbReference type="ChEBI" id="CHEBI:58273"/>
        <dbReference type="ChEBI" id="CHEBI:58359"/>
        <dbReference type="ChEBI" id="CHEBI:59776"/>
        <dbReference type="ChEBI" id="CHEBI:597326"/>
        <dbReference type="EC" id="4.3.3.6"/>
    </reaction>
</comment>
<keyword evidence="4 7" id="KW-0456">Lyase</keyword>
<dbReference type="PROSITE" id="PS01235">
    <property type="entry name" value="PDXS_SNZ_1"/>
    <property type="match status" value="1"/>
</dbReference>
<dbReference type="FunFam" id="3.20.20.70:FF:000001">
    <property type="entry name" value="Pyridoxine biosynthesis protein PDX1"/>
    <property type="match status" value="1"/>
</dbReference>
<comment type="subunit">
    <text evidence="7">In the presence of PdxT, forms a dodecamer of heterodimers.</text>
</comment>
<evidence type="ECO:0000256" key="4">
    <source>
        <dbReference type="ARBA" id="ARBA00023239"/>
    </source>
</evidence>
<protein>
    <recommendedName>
        <fullName evidence="7">Pyridoxal 5'-phosphate synthase subunit PdxS</fullName>
        <shortName evidence="7">PLP synthase subunit PdxS</shortName>
        <ecNumber evidence="7">4.3.3.6</ecNumber>
    </recommendedName>
    <alternativeName>
        <fullName evidence="7">Pdx1</fullName>
    </alternativeName>
</protein>
<comment type="function">
    <text evidence="7">Catalyzes the formation of pyridoxal 5'-phosphate from ribose 5-phosphate (RBP), glyceraldehyde 3-phosphate (G3P) and ammonia. The ammonia is provided by the PdxT subunit. Can also use ribulose 5-phosphate and dihydroxyacetone phosphate as substrates, resulting from enzyme-catalyzed isomerization of RBP and G3P, respectively.</text>
</comment>
<evidence type="ECO:0000313" key="11">
    <source>
        <dbReference type="Proteomes" id="UP000058613"/>
    </source>
</evidence>
<evidence type="ECO:0000256" key="1">
    <source>
        <dbReference type="ARBA" id="ARBA00004737"/>
    </source>
</evidence>
<feature type="active site" description="Schiff-base intermediate with D-ribose 5-phosphate" evidence="7">
    <location>
        <position position="140"/>
    </location>
</feature>
<dbReference type="KEGG" id="pdl:Pyrde_0407"/>
<dbReference type="GO" id="GO:0042823">
    <property type="term" value="P:pyridoxal phosphate biosynthetic process"/>
    <property type="evidence" value="ECO:0007669"/>
    <property type="project" value="UniProtKB-UniRule"/>
</dbReference>
<keyword evidence="5 7" id="KW-0704">Schiff base</keyword>
<dbReference type="InterPro" id="IPR011060">
    <property type="entry name" value="RibuloseP-bd_barrel"/>
</dbReference>
<dbReference type="Pfam" id="PF01680">
    <property type="entry name" value="SOR_SNZ"/>
    <property type="match status" value="1"/>
</dbReference>
<evidence type="ECO:0000256" key="3">
    <source>
        <dbReference type="ARBA" id="ARBA00022898"/>
    </source>
</evidence>
<feature type="binding site" evidence="7">
    <location>
        <position position="83"/>
    </location>
    <ligand>
        <name>D-ribose 5-phosphate</name>
        <dbReference type="ChEBI" id="CHEBI:78346"/>
    </ligand>
</feature>
<accession>A0A0N7JCV6</accession>
<dbReference type="GO" id="GO:0006520">
    <property type="term" value="P:amino acid metabolic process"/>
    <property type="evidence" value="ECO:0007669"/>
    <property type="project" value="TreeGrafter"/>
</dbReference>
<dbReference type="NCBIfam" id="NF003215">
    <property type="entry name" value="PRK04180.1"/>
    <property type="match status" value="1"/>
</dbReference>
<name>A0A0N7JCV6_9CREN</name>
<dbReference type="InterPro" id="IPR033755">
    <property type="entry name" value="PdxS/SNZ_N"/>
</dbReference>
<evidence type="ECO:0000256" key="6">
    <source>
        <dbReference type="ARBA" id="ARBA00047992"/>
    </source>
</evidence>
<dbReference type="GO" id="GO:0036381">
    <property type="term" value="F:pyridoxal 5'-phosphate synthase (glutamine hydrolysing) activity"/>
    <property type="evidence" value="ECO:0007669"/>
    <property type="project" value="UniProtKB-UniRule"/>
</dbReference>
<dbReference type="InterPro" id="IPR001852">
    <property type="entry name" value="PdxS/SNZ"/>
</dbReference>
<evidence type="ECO:0000259" key="9">
    <source>
        <dbReference type="Pfam" id="PF01680"/>
    </source>
</evidence>
<dbReference type="UniPathway" id="UPA00245"/>
<proteinExistence type="inferred from homology"/>
<dbReference type="PROSITE" id="PS51129">
    <property type="entry name" value="PDXS_SNZ_2"/>
    <property type="match status" value="1"/>
</dbReference>